<dbReference type="SUPFAM" id="SSF54593">
    <property type="entry name" value="Glyoxalase/Bleomycin resistance protein/Dihydroxybiphenyl dioxygenase"/>
    <property type="match status" value="1"/>
</dbReference>
<dbReference type="InterPro" id="IPR004360">
    <property type="entry name" value="Glyas_Fos-R_dOase_dom"/>
</dbReference>
<accession>A0ABP6QM41</accession>
<dbReference type="Pfam" id="PF00903">
    <property type="entry name" value="Glyoxalase"/>
    <property type="match status" value="1"/>
</dbReference>
<evidence type="ECO:0000313" key="3">
    <source>
        <dbReference type="Proteomes" id="UP001501237"/>
    </source>
</evidence>
<comment type="caution">
    <text evidence="2">The sequence shown here is derived from an EMBL/GenBank/DDBJ whole genome shotgun (WGS) entry which is preliminary data.</text>
</comment>
<dbReference type="PANTHER" id="PTHR35006">
    <property type="entry name" value="GLYOXALASE FAMILY PROTEIN (AFU_ORTHOLOGUE AFUA_5G14830)"/>
    <property type="match status" value="1"/>
</dbReference>
<name>A0ABP6QM41_9ACTN</name>
<dbReference type="RefSeq" id="WP_344838129.1">
    <property type="nucleotide sequence ID" value="NZ_BAAAUV010000035.1"/>
</dbReference>
<proteinExistence type="predicted"/>
<reference evidence="3" key="1">
    <citation type="journal article" date="2019" name="Int. J. Syst. Evol. Microbiol.">
        <title>The Global Catalogue of Microorganisms (GCM) 10K type strain sequencing project: providing services to taxonomists for standard genome sequencing and annotation.</title>
        <authorList>
            <consortium name="The Broad Institute Genomics Platform"/>
            <consortium name="The Broad Institute Genome Sequencing Center for Infectious Disease"/>
            <person name="Wu L."/>
            <person name="Ma J."/>
        </authorList>
    </citation>
    <scope>NUCLEOTIDE SEQUENCE [LARGE SCALE GENOMIC DNA]</scope>
    <source>
        <strain evidence="3">JCM 9377</strain>
    </source>
</reference>
<evidence type="ECO:0000259" key="1">
    <source>
        <dbReference type="PROSITE" id="PS51819"/>
    </source>
</evidence>
<dbReference type="InterPro" id="IPR037523">
    <property type="entry name" value="VOC_core"/>
</dbReference>
<organism evidence="2 3">
    <name type="scientific">Actinocorallia longicatena</name>
    <dbReference type="NCBI Taxonomy" id="111803"/>
    <lineage>
        <taxon>Bacteria</taxon>
        <taxon>Bacillati</taxon>
        <taxon>Actinomycetota</taxon>
        <taxon>Actinomycetes</taxon>
        <taxon>Streptosporangiales</taxon>
        <taxon>Thermomonosporaceae</taxon>
        <taxon>Actinocorallia</taxon>
    </lineage>
</organism>
<dbReference type="PROSITE" id="PS51819">
    <property type="entry name" value="VOC"/>
    <property type="match status" value="1"/>
</dbReference>
<dbReference type="InterPro" id="IPR029068">
    <property type="entry name" value="Glyas_Bleomycin-R_OHBP_Dase"/>
</dbReference>
<dbReference type="Gene3D" id="3.10.180.10">
    <property type="entry name" value="2,3-Dihydroxybiphenyl 1,2-Dioxygenase, domain 1"/>
    <property type="match status" value="1"/>
</dbReference>
<dbReference type="PANTHER" id="PTHR35006:SF2">
    <property type="entry name" value="GLYOXALASE FAMILY PROTEIN (AFU_ORTHOLOGUE AFUA_5G14830)"/>
    <property type="match status" value="1"/>
</dbReference>
<sequence>MPLGHLGVNVSDLDGAREYYAALMPLVGYEPFVEGPDQFSYRPAGGKHGTYLFFYPALERGEYSRHEPGLQHLAFMVKSRADVHRVHAWAVARGDDVVHQPREFAEYHEGYFAVFWTGPDGFMLEAVCHRDEP</sequence>
<dbReference type="EMBL" id="BAAAUV010000035">
    <property type="protein sequence ID" value="GAA3238366.1"/>
    <property type="molecule type" value="Genomic_DNA"/>
</dbReference>
<protein>
    <submittedName>
        <fullName evidence="2">VOC family protein</fullName>
    </submittedName>
</protein>
<feature type="domain" description="VOC" evidence="1">
    <location>
        <begin position="2"/>
        <end position="129"/>
    </location>
</feature>
<gene>
    <name evidence="2" type="ORF">GCM10010468_73830</name>
</gene>
<keyword evidence="3" id="KW-1185">Reference proteome</keyword>
<dbReference type="Proteomes" id="UP001501237">
    <property type="component" value="Unassembled WGS sequence"/>
</dbReference>
<evidence type="ECO:0000313" key="2">
    <source>
        <dbReference type="EMBL" id="GAA3238366.1"/>
    </source>
</evidence>